<sequence>MQERKIHIFHADSLTGPMNDLKESFQQNHFNTEIILHAGRSKELAEQILAGERCDVFAASDPKVMETLLGRRIADQEKEAVSWHVSFSANEMVLISRKGCEIKSLKDLLHPEIRFARVTGGKDLASARTIRFLELAAKWENDDPGAAQYLIDHTKIEAATIPDCLSAVTNGQADAAVVYRSAALTVEKDVRVLSFPSSVNLSDQIRNVLTVPGTAENSLGAYEFVQFILSTQGKSILERCGQPPLNPPVIYGELPFVISAG</sequence>
<dbReference type="Proteomes" id="UP001519343">
    <property type="component" value="Unassembled WGS sequence"/>
</dbReference>
<evidence type="ECO:0000256" key="2">
    <source>
        <dbReference type="ARBA" id="ARBA00009438"/>
    </source>
</evidence>
<dbReference type="InterPro" id="IPR050682">
    <property type="entry name" value="ModA/WtpA"/>
</dbReference>
<protein>
    <submittedName>
        <fullName evidence="5">Molybdate transport system substrate-binding protein</fullName>
    </submittedName>
</protein>
<name>A0ABS4GR45_9BACL</name>
<comment type="similarity">
    <text evidence="2">Belongs to the bacterial solute-binding protein 1 family. WtpA subfamily.</text>
</comment>
<dbReference type="EMBL" id="JAGGKT010000007">
    <property type="protein sequence ID" value="MBP1932721.1"/>
    <property type="molecule type" value="Genomic_DNA"/>
</dbReference>
<comment type="similarity">
    <text evidence="1">Belongs to the bacterial solute-binding protein ModA family.</text>
</comment>
<proteinExistence type="inferred from homology"/>
<evidence type="ECO:0000313" key="5">
    <source>
        <dbReference type="EMBL" id="MBP1932721.1"/>
    </source>
</evidence>
<dbReference type="InterPro" id="IPR005950">
    <property type="entry name" value="ModA"/>
</dbReference>
<dbReference type="NCBIfam" id="TIGR01256">
    <property type="entry name" value="modA"/>
    <property type="match status" value="1"/>
</dbReference>
<dbReference type="Pfam" id="PF13531">
    <property type="entry name" value="SBP_bac_11"/>
    <property type="match status" value="1"/>
</dbReference>
<dbReference type="RefSeq" id="WP_209810749.1">
    <property type="nucleotide sequence ID" value="NZ_JAGGKT010000007.1"/>
</dbReference>
<dbReference type="SUPFAM" id="SSF53850">
    <property type="entry name" value="Periplasmic binding protein-like II"/>
    <property type="match status" value="1"/>
</dbReference>
<keyword evidence="3" id="KW-0479">Metal-binding</keyword>
<dbReference type="Gene3D" id="3.40.190.10">
    <property type="entry name" value="Periplasmic binding protein-like II"/>
    <property type="match status" value="2"/>
</dbReference>
<keyword evidence="4" id="KW-0732">Signal</keyword>
<dbReference type="PANTHER" id="PTHR30632">
    <property type="entry name" value="MOLYBDATE-BINDING PERIPLASMIC PROTEIN"/>
    <property type="match status" value="1"/>
</dbReference>
<gene>
    <name evidence="5" type="ORF">J2Z37_002729</name>
</gene>
<keyword evidence="6" id="KW-1185">Reference proteome</keyword>
<evidence type="ECO:0000256" key="1">
    <source>
        <dbReference type="ARBA" id="ARBA00009175"/>
    </source>
</evidence>
<accession>A0ABS4GR45</accession>
<evidence type="ECO:0000256" key="3">
    <source>
        <dbReference type="ARBA" id="ARBA00022723"/>
    </source>
</evidence>
<organism evidence="5 6">
    <name type="scientific">Ammoniphilus resinae</name>
    <dbReference type="NCBI Taxonomy" id="861532"/>
    <lineage>
        <taxon>Bacteria</taxon>
        <taxon>Bacillati</taxon>
        <taxon>Bacillota</taxon>
        <taxon>Bacilli</taxon>
        <taxon>Bacillales</taxon>
        <taxon>Paenibacillaceae</taxon>
        <taxon>Aneurinibacillus group</taxon>
        <taxon>Ammoniphilus</taxon>
    </lineage>
</organism>
<reference evidence="5 6" key="1">
    <citation type="submission" date="2021-03" db="EMBL/GenBank/DDBJ databases">
        <title>Genomic Encyclopedia of Type Strains, Phase IV (KMG-IV): sequencing the most valuable type-strain genomes for metagenomic binning, comparative biology and taxonomic classification.</title>
        <authorList>
            <person name="Goeker M."/>
        </authorList>
    </citation>
    <scope>NUCLEOTIDE SEQUENCE [LARGE SCALE GENOMIC DNA]</scope>
    <source>
        <strain evidence="5 6">DSM 24738</strain>
    </source>
</reference>
<evidence type="ECO:0000256" key="4">
    <source>
        <dbReference type="ARBA" id="ARBA00022729"/>
    </source>
</evidence>
<comment type="caution">
    <text evidence="5">The sequence shown here is derived from an EMBL/GenBank/DDBJ whole genome shotgun (WGS) entry which is preliminary data.</text>
</comment>
<dbReference type="PANTHER" id="PTHR30632:SF16">
    <property type="entry name" value="MOLYBDATE_TUNGSTATE-BINDING PROTEIN WTPA"/>
    <property type="match status" value="1"/>
</dbReference>
<evidence type="ECO:0000313" key="6">
    <source>
        <dbReference type="Proteomes" id="UP001519343"/>
    </source>
</evidence>